<comment type="function">
    <text evidence="5">Plays an essential role in the survival of diffuse-type gastric cancer cells. Acts as a nucleolar anchoring protein for DDX47. May be involved in regulation of gene expression at the post-transcriptional level or in ribosome biogenesis in cancer cells.</text>
</comment>
<feature type="compositionally biased region" description="Polar residues" evidence="9">
    <location>
        <begin position="667"/>
        <end position="679"/>
    </location>
</feature>
<dbReference type="PANTHER" id="PTHR48029">
    <property type="entry name" value="NUCLEOLAR PROTEIN 8"/>
    <property type="match status" value="1"/>
</dbReference>
<protein>
    <recommendedName>
        <fullName evidence="7">Nucleolar protein 8</fullName>
    </recommendedName>
</protein>
<comment type="subcellular location">
    <subcellularLocation>
        <location evidence="1">Nucleus</location>
        <location evidence="1">Nucleolus</location>
    </subcellularLocation>
</comment>
<dbReference type="InterPro" id="IPR035979">
    <property type="entry name" value="RBD_domain_sf"/>
</dbReference>
<dbReference type="Ensembl" id="ENSCANT00000042922.1">
    <property type="protein sequence ID" value="ENSCANP00000019956.1"/>
    <property type="gene ID" value="ENSCANG00000033400.1"/>
</dbReference>
<feature type="domain" description="RRM" evidence="10">
    <location>
        <begin position="8"/>
        <end position="59"/>
    </location>
</feature>
<dbReference type="InterPro" id="IPR000504">
    <property type="entry name" value="RRM_dom"/>
</dbReference>
<dbReference type="SUPFAM" id="SSF54928">
    <property type="entry name" value="RNA-binding domain, RBD"/>
    <property type="match status" value="2"/>
</dbReference>
<feature type="compositionally biased region" description="Basic and acidic residues" evidence="9">
    <location>
        <begin position="760"/>
        <end position="783"/>
    </location>
</feature>
<dbReference type="AlphaFoldDB" id="A0A2K5ITY2"/>
<evidence type="ECO:0000256" key="4">
    <source>
        <dbReference type="ARBA" id="ARBA00023242"/>
    </source>
</evidence>
<feature type="compositionally biased region" description="Basic and acidic residues" evidence="9">
    <location>
        <begin position="1001"/>
        <end position="1014"/>
    </location>
</feature>
<evidence type="ECO:0000313" key="11">
    <source>
        <dbReference type="Ensembl" id="ENSCANP00000019956.1"/>
    </source>
</evidence>
<keyword evidence="4" id="KW-0539">Nucleus</keyword>
<dbReference type="Pfam" id="PF00076">
    <property type="entry name" value="RRM_1"/>
    <property type="match status" value="1"/>
</dbReference>
<dbReference type="SMART" id="SM00360">
    <property type="entry name" value="RRM"/>
    <property type="match status" value="1"/>
</dbReference>
<feature type="compositionally biased region" description="Basic and acidic residues" evidence="9">
    <location>
        <begin position="881"/>
        <end position="894"/>
    </location>
</feature>
<feature type="region of interest" description="Disordered" evidence="9">
    <location>
        <begin position="253"/>
        <end position="279"/>
    </location>
</feature>
<reference evidence="11" key="1">
    <citation type="submission" date="2025-08" db="UniProtKB">
        <authorList>
            <consortium name="Ensembl"/>
        </authorList>
    </citation>
    <scope>IDENTIFICATION</scope>
</reference>
<evidence type="ECO:0000313" key="12">
    <source>
        <dbReference type="Proteomes" id="UP000233080"/>
    </source>
</evidence>
<evidence type="ECO:0000256" key="1">
    <source>
        <dbReference type="ARBA" id="ARBA00004604"/>
    </source>
</evidence>
<feature type="region of interest" description="Disordered" evidence="9">
    <location>
        <begin position="503"/>
        <end position="533"/>
    </location>
</feature>
<dbReference type="STRING" id="336983.ENSCANP00000019956"/>
<dbReference type="GO" id="GO:0005730">
    <property type="term" value="C:nucleolus"/>
    <property type="evidence" value="ECO:0007669"/>
    <property type="project" value="UniProtKB-SubCell"/>
</dbReference>
<organism evidence="11 12">
    <name type="scientific">Colobus angolensis palliatus</name>
    <name type="common">Peters' Angolan colobus</name>
    <dbReference type="NCBI Taxonomy" id="336983"/>
    <lineage>
        <taxon>Eukaryota</taxon>
        <taxon>Metazoa</taxon>
        <taxon>Chordata</taxon>
        <taxon>Craniata</taxon>
        <taxon>Vertebrata</taxon>
        <taxon>Euteleostomi</taxon>
        <taxon>Mammalia</taxon>
        <taxon>Eutheria</taxon>
        <taxon>Euarchontoglires</taxon>
        <taxon>Primates</taxon>
        <taxon>Haplorrhini</taxon>
        <taxon>Catarrhini</taxon>
        <taxon>Cercopithecidae</taxon>
        <taxon>Colobinae</taxon>
        <taxon>Colobus</taxon>
    </lineage>
</organism>
<feature type="compositionally biased region" description="Basic and acidic residues" evidence="9">
    <location>
        <begin position="734"/>
        <end position="743"/>
    </location>
</feature>
<keyword evidence="12" id="KW-1185">Reference proteome</keyword>
<feature type="region of interest" description="Disordered" evidence="9">
    <location>
        <begin position="440"/>
        <end position="475"/>
    </location>
</feature>
<feature type="compositionally biased region" description="Low complexity" evidence="9">
    <location>
        <begin position="746"/>
        <end position="756"/>
    </location>
</feature>
<evidence type="ECO:0000256" key="2">
    <source>
        <dbReference type="ARBA" id="ARBA00022553"/>
    </source>
</evidence>
<dbReference type="PANTHER" id="PTHR48029:SF1">
    <property type="entry name" value="NUCLEOLAR PROTEIN 8"/>
    <property type="match status" value="1"/>
</dbReference>
<dbReference type="Gene3D" id="3.30.70.330">
    <property type="match status" value="1"/>
</dbReference>
<dbReference type="GO" id="GO:0003723">
    <property type="term" value="F:RNA binding"/>
    <property type="evidence" value="ECO:0007669"/>
    <property type="project" value="UniProtKB-UniRule"/>
</dbReference>
<name>A0A2K5ITY2_COLAP</name>
<reference evidence="11" key="2">
    <citation type="submission" date="2025-09" db="UniProtKB">
        <authorList>
            <consortium name="Ensembl"/>
        </authorList>
    </citation>
    <scope>IDENTIFICATION</scope>
</reference>
<keyword evidence="3 8" id="KW-0694">RNA-binding</keyword>
<comment type="subunit">
    <text evidence="6">Interacts with the GTP form of RRAGA, RRAGC and RRAGD. Interacts with NIP7. Interacts with DDX18; the interaction is RNA-dependent. Interacts with DDX47; the interaction is RNA-dependent.</text>
</comment>
<feature type="compositionally biased region" description="Polar residues" evidence="9">
    <location>
        <begin position="647"/>
        <end position="659"/>
    </location>
</feature>
<evidence type="ECO:0000256" key="5">
    <source>
        <dbReference type="ARBA" id="ARBA00054821"/>
    </source>
</evidence>
<keyword evidence="2" id="KW-0597">Phosphoprotein</keyword>
<dbReference type="Proteomes" id="UP000233080">
    <property type="component" value="Unassembled WGS sequence"/>
</dbReference>
<dbReference type="CDD" id="cd12226">
    <property type="entry name" value="RRM_NOL8"/>
    <property type="match status" value="1"/>
</dbReference>
<sequence length="1057" mass="118797">MKVNRETKRLYVGGLSQNISEADLQNQFSRFGEVSDVEIITRKDDQGNPQKVFAYINISVAEADLKKCKIIINFLYYWPVCITLLAQEREEAKAKKEKSTTGNTNLLEKIGGVDFHMKAVPGTEVPGHKNWVVSKFGRVLPILHLKNQHKRKISFGLAFVLFLDLRNVIKYDPSKYCHNLKKIGEDFTNTIPISSLTWELEGGNDPMSKKRRGEFSDFHGPPEKVIKVQKDESSIGSLAMSTRPRRVIERPPLTQQQAAEKRTCDSITPSISSPVPVSDTQKLKNLPFKTSSLETAKKRNSISDDDIDSEDELRMMIAQEENLQRTTQPSINESENDPFEVVRDDFKSGIHKLHSLIGLGIKNNVSCHDSDDDIMRNDTEYDSGDTDEIIAMKKNVAKVKNSTEFSQMEKSTKKISLKNRENCELSDHCIKLQKRKSNVESDLGHGLKSLNCKSPSNSGSSEDADSASELADSEGDEEYNAMMKNCLRVNLTLADLEQLAGSDLKVPNGDTESDGPETTTQCKFDRGSKSPKAPTCLRRGRQCIHPEEIVASLLEGEENTCGKQKPKENNLKPKFQAFKGVGCLYEKESMKKSLKDNVASSNINKDQNSMKHEGPSIIPMEDGSPYVNGSSGELTPCQHAKKANGPNYIQPQKRQTTFESQDRKAVSPSSSENRSTNPISRPLEGKKSLSLSVKTHNIGFDKDSCHSTTKTEASEEERSDSSSLTSLKKSPKVSSKDTWEIKTDFSLSVSNSSDLSAKGKHAEDNEKRLAALEARQKAKEAQKKLVHNALAKLDGHPEDKPTHIIFGSDSECETEETSTQEQSHPGEERVKESMGKTSGKLFDSSDDEESDSEDDSNRFKIKPQFEGRAGQKLMDLQSHFGTDDRFRMDSRFLESDSEEEQEEVNEKKTAEEEELAEEKKKALNVVQSVLQINLSNSTNKGSAAAKKFKNTWLWSYNPTIFCCHNDTETYRVETVKPGKIVWQEDPRFQDSSSEEEDVTEEADHRKSSPGEAPLLEKETTRFFFFSKNDERLQGSDLFWRGDCRKKHKDAKRKMKPK</sequence>
<dbReference type="FunFam" id="3.30.70.330:FF:000346">
    <property type="entry name" value="Nucleolar protein 8"/>
    <property type="match status" value="1"/>
</dbReference>
<feature type="compositionally biased region" description="Basic and acidic residues" evidence="9">
    <location>
        <begin position="793"/>
        <end position="802"/>
    </location>
</feature>
<feature type="compositionally biased region" description="Acidic residues" evidence="9">
    <location>
        <begin position="844"/>
        <end position="854"/>
    </location>
</feature>
<evidence type="ECO:0000256" key="6">
    <source>
        <dbReference type="ARBA" id="ARBA00065066"/>
    </source>
</evidence>
<evidence type="ECO:0000256" key="3">
    <source>
        <dbReference type="ARBA" id="ARBA00022884"/>
    </source>
</evidence>
<feature type="compositionally biased region" description="Polar residues" evidence="9">
    <location>
        <begin position="598"/>
        <end position="607"/>
    </location>
</feature>
<evidence type="ECO:0000256" key="7">
    <source>
        <dbReference type="ARBA" id="ARBA00068539"/>
    </source>
</evidence>
<feature type="region of interest" description="Disordered" evidence="9">
    <location>
        <begin position="596"/>
        <end position="919"/>
    </location>
</feature>
<feature type="region of interest" description="Disordered" evidence="9">
    <location>
        <begin position="983"/>
        <end position="1014"/>
    </location>
</feature>
<feature type="compositionally biased region" description="Low complexity" evidence="9">
    <location>
        <begin position="265"/>
        <end position="279"/>
    </location>
</feature>
<dbReference type="PROSITE" id="PS50102">
    <property type="entry name" value="RRM"/>
    <property type="match status" value="1"/>
</dbReference>
<dbReference type="GO" id="GO:1902570">
    <property type="term" value="P:protein localization to nucleolus"/>
    <property type="evidence" value="ECO:0007669"/>
    <property type="project" value="TreeGrafter"/>
</dbReference>
<evidence type="ECO:0000259" key="10">
    <source>
        <dbReference type="PROSITE" id="PS50102"/>
    </source>
</evidence>
<accession>A0A2K5ITY2</accession>
<dbReference type="InterPro" id="IPR034138">
    <property type="entry name" value="NOP8_RRM"/>
</dbReference>
<proteinExistence type="predicted"/>
<feature type="compositionally biased region" description="Acidic residues" evidence="9">
    <location>
        <begin position="462"/>
        <end position="475"/>
    </location>
</feature>
<dbReference type="InterPro" id="IPR012677">
    <property type="entry name" value="Nucleotide-bd_a/b_plait_sf"/>
</dbReference>
<dbReference type="OMA" id="RNIMKYD"/>
<feature type="compositionally biased region" description="Basic and acidic residues" evidence="9">
    <location>
        <begin position="824"/>
        <end position="834"/>
    </location>
</feature>
<evidence type="ECO:0000256" key="9">
    <source>
        <dbReference type="SAM" id="MobiDB-lite"/>
    </source>
</evidence>
<evidence type="ECO:0000256" key="8">
    <source>
        <dbReference type="PROSITE-ProRule" id="PRU00176"/>
    </source>
</evidence>